<reference evidence="7" key="1">
    <citation type="journal article" date="2014" name="Int. J. Syst. Evol. Microbiol.">
        <title>Complete genome of a new Firmicutes species belonging to the dominant human colonic microbiota ('Ruminococcus bicirculans') reveals two chromosomes and a selective capacity to utilize plant glucans.</title>
        <authorList>
            <consortium name="NISC Comparative Sequencing Program"/>
            <person name="Wegmann U."/>
            <person name="Louis P."/>
            <person name="Goesmann A."/>
            <person name="Henrissat B."/>
            <person name="Duncan S.H."/>
            <person name="Flint H.J."/>
        </authorList>
    </citation>
    <scope>NUCLEOTIDE SEQUENCE</scope>
    <source>
        <strain evidence="7">NBRC 107169</strain>
    </source>
</reference>
<evidence type="ECO:0000313" key="7">
    <source>
        <dbReference type="EMBL" id="GLQ18236.1"/>
    </source>
</evidence>
<keyword evidence="3 5" id="KW-1133">Transmembrane helix</keyword>
<gene>
    <name evidence="7" type="ORF">GCM10007879_24850</name>
</gene>
<evidence type="ECO:0000256" key="3">
    <source>
        <dbReference type="ARBA" id="ARBA00022989"/>
    </source>
</evidence>
<comment type="subcellular location">
    <subcellularLocation>
        <location evidence="1">Membrane</location>
        <topology evidence="1">Multi-pass membrane protein</topology>
    </subcellularLocation>
</comment>
<dbReference type="InterPro" id="IPR007016">
    <property type="entry name" value="O-antigen_ligase-rel_domated"/>
</dbReference>
<dbReference type="EMBL" id="BSNI01000002">
    <property type="protein sequence ID" value="GLQ18236.1"/>
    <property type="molecule type" value="Genomic_DNA"/>
</dbReference>
<dbReference type="RefSeq" id="WP_284365020.1">
    <property type="nucleotide sequence ID" value="NZ_BSNI01000002.1"/>
</dbReference>
<feature type="transmembrane region" description="Helical" evidence="5">
    <location>
        <begin position="334"/>
        <end position="353"/>
    </location>
</feature>
<evidence type="ECO:0000256" key="2">
    <source>
        <dbReference type="ARBA" id="ARBA00022692"/>
    </source>
</evidence>
<feature type="transmembrane region" description="Helical" evidence="5">
    <location>
        <begin position="196"/>
        <end position="212"/>
    </location>
</feature>
<comment type="caution">
    <text evidence="7">The sequence shown here is derived from an EMBL/GenBank/DDBJ whole genome shotgun (WGS) entry which is preliminary data.</text>
</comment>
<accession>A0ABQ5USH7</accession>
<dbReference type="PANTHER" id="PTHR37422">
    <property type="entry name" value="TEICHURONIC ACID BIOSYNTHESIS PROTEIN TUAE"/>
    <property type="match status" value="1"/>
</dbReference>
<dbReference type="Pfam" id="PF04932">
    <property type="entry name" value="Wzy_C"/>
    <property type="match status" value="1"/>
</dbReference>
<evidence type="ECO:0000256" key="5">
    <source>
        <dbReference type="SAM" id="Phobius"/>
    </source>
</evidence>
<feature type="transmembrane region" description="Helical" evidence="5">
    <location>
        <begin position="390"/>
        <end position="409"/>
    </location>
</feature>
<organism evidence="7 8">
    <name type="scientific">Maritalea porphyrae</name>
    <dbReference type="NCBI Taxonomy" id="880732"/>
    <lineage>
        <taxon>Bacteria</taxon>
        <taxon>Pseudomonadati</taxon>
        <taxon>Pseudomonadota</taxon>
        <taxon>Alphaproteobacteria</taxon>
        <taxon>Hyphomicrobiales</taxon>
        <taxon>Devosiaceae</taxon>
        <taxon>Maritalea</taxon>
    </lineage>
</organism>
<proteinExistence type="predicted"/>
<feature type="transmembrane region" description="Helical" evidence="5">
    <location>
        <begin position="246"/>
        <end position="267"/>
    </location>
</feature>
<feature type="transmembrane region" description="Helical" evidence="5">
    <location>
        <begin position="365"/>
        <end position="384"/>
    </location>
</feature>
<dbReference type="Proteomes" id="UP001161405">
    <property type="component" value="Unassembled WGS sequence"/>
</dbReference>
<feature type="transmembrane region" description="Helical" evidence="5">
    <location>
        <begin position="218"/>
        <end position="234"/>
    </location>
</feature>
<evidence type="ECO:0000259" key="6">
    <source>
        <dbReference type="Pfam" id="PF04932"/>
    </source>
</evidence>
<feature type="transmembrane region" description="Helical" evidence="5">
    <location>
        <begin position="170"/>
        <end position="189"/>
    </location>
</feature>
<keyword evidence="2 5" id="KW-0812">Transmembrane</keyword>
<dbReference type="InterPro" id="IPR051533">
    <property type="entry name" value="WaaL-like"/>
</dbReference>
<sequence length="419" mass="46636">MSVQSSFASENIKVSGGELAHRLMMLLVPIWIAGGALVMFEPSPYELVFLAVFACALMGGLPISRRTNNFLMAILLFIPPAFVAILQMKYSTLSKGMIFTTVTVFLLITGYFIANFVAEKPYERMRLINKAYLFAAVFAASIGALAYLGLMPGKDLFLRYGRAKAFFKDPNVFGPFLILPAAYLVQRILLGNPRKMFMNAIWFGIIAVGVFVSFSRGAWGHLFLTVILVFILNFKLEATPRERIRMIGLALSGVIALVLAILGLLMIPEVAELFKQRASLIQSYDGGETGRFGRQAWGYALALNNPLGIGPWQFDQMLVTEQPHNTYLKVFLDYGWLGGGAFVWLILMTLWRAIASLAIASPNRLLMIPAFATFLPLIMEAAIIDIDHWRHLFLVMGIIWGVSAGYDVIDGKKDERRLP</sequence>
<feature type="transmembrane region" description="Helical" evidence="5">
    <location>
        <begin position="20"/>
        <end position="39"/>
    </location>
</feature>
<evidence type="ECO:0000256" key="4">
    <source>
        <dbReference type="ARBA" id="ARBA00023136"/>
    </source>
</evidence>
<name>A0ABQ5USH7_9HYPH</name>
<feature type="domain" description="O-antigen ligase-related" evidence="6">
    <location>
        <begin position="204"/>
        <end position="342"/>
    </location>
</feature>
<feature type="transmembrane region" description="Helical" evidence="5">
    <location>
        <begin position="96"/>
        <end position="118"/>
    </location>
</feature>
<dbReference type="PANTHER" id="PTHR37422:SF21">
    <property type="entry name" value="EXOQ-LIKE PROTEIN"/>
    <property type="match status" value="1"/>
</dbReference>
<evidence type="ECO:0000256" key="1">
    <source>
        <dbReference type="ARBA" id="ARBA00004141"/>
    </source>
</evidence>
<feature type="transmembrane region" description="Helical" evidence="5">
    <location>
        <begin position="45"/>
        <end position="63"/>
    </location>
</feature>
<protein>
    <submittedName>
        <fullName evidence="7">Membrane protein</fullName>
    </submittedName>
</protein>
<feature type="transmembrane region" description="Helical" evidence="5">
    <location>
        <begin position="70"/>
        <end position="90"/>
    </location>
</feature>
<evidence type="ECO:0000313" key="8">
    <source>
        <dbReference type="Proteomes" id="UP001161405"/>
    </source>
</evidence>
<keyword evidence="8" id="KW-1185">Reference proteome</keyword>
<keyword evidence="4 5" id="KW-0472">Membrane</keyword>
<feature type="transmembrane region" description="Helical" evidence="5">
    <location>
        <begin position="130"/>
        <end position="150"/>
    </location>
</feature>
<reference evidence="7" key="2">
    <citation type="submission" date="2023-01" db="EMBL/GenBank/DDBJ databases">
        <title>Draft genome sequence of Maritalea porphyrae strain NBRC 107169.</title>
        <authorList>
            <person name="Sun Q."/>
            <person name="Mori K."/>
        </authorList>
    </citation>
    <scope>NUCLEOTIDE SEQUENCE</scope>
    <source>
        <strain evidence="7">NBRC 107169</strain>
    </source>
</reference>